<name>A0ABR9UU05_9CHRO</name>
<keyword evidence="5" id="KW-1185">Reference proteome</keyword>
<dbReference type="Proteomes" id="UP000651156">
    <property type="component" value="Unassembled WGS sequence"/>
</dbReference>
<dbReference type="PANTHER" id="PTHR44591">
    <property type="entry name" value="STRESS RESPONSE REGULATOR PROTEIN 1"/>
    <property type="match status" value="1"/>
</dbReference>
<sequence length="153" mass="16829">MTHNSMNRLSHHSFQEKLISTDPSVSWRSLEELRILVVDDNADDRELLALMIEQEGGEVVLAASANEALDCCQKLSIDALVSDICMPGEDGYTLIKKIRALSLPSQSQIPAIALSSSLSNNYREQALAAGFQKYLLKPVDLDELVTAITELVN</sequence>
<evidence type="ECO:0000256" key="2">
    <source>
        <dbReference type="PROSITE-ProRule" id="PRU00169"/>
    </source>
</evidence>
<protein>
    <submittedName>
        <fullName evidence="4">Response regulator</fullName>
    </submittedName>
</protein>
<dbReference type="EMBL" id="JADEWN010000034">
    <property type="protein sequence ID" value="MBE9191525.1"/>
    <property type="molecule type" value="Genomic_DNA"/>
</dbReference>
<evidence type="ECO:0000313" key="5">
    <source>
        <dbReference type="Proteomes" id="UP000651156"/>
    </source>
</evidence>
<dbReference type="InterPro" id="IPR011006">
    <property type="entry name" value="CheY-like_superfamily"/>
</dbReference>
<evidence type="ECO:0000259" key="3">
    <source>
        <dbReference type="PROSITE" id="PS50110"/>
    </source>
</evidence>
<evidence type="ECO:0000256" key="1">
    <source>
        <dbReference type="ARBA" id="ARBA00022553"/>
    </source>
</evidence>
<comment type="caution">
    <text evidence="4">The sequence shown here is derived from an EMBL/GenBank/DDBJ whole genome shotgun (WGS) entry which is preliminary data.</text>
</comment>
<feature type="domain" description="Response regulatory" evidence="3">
    <location>
        <begin position="34"/>
        <end position="152"/>
    </location>
</feature>
<dbReference type="PROSITE" id="PS50110">
    <property type="entry name" value="RESPONSE_REGULATORY"/>
    <property type="match status" value="1"/>
</dbReference>
<dbReference type="RefSeq" id="WP_193932663.1">
    <property type="nucleotide sequence ID" value="NZ_CAWPMZ010000065.1"/>
</dbReference>
<dbReference type="InterPro" id="IPR050595">
    <property type="entry name" value="Bact_response_regulator"/>
</dbReference>
<dbReference type="InterPro" id="IPR001789">
    <property type="entry name" value="Sig_transdc_resp-reg_receiver"/>
</dbReference>
<organism evidence="4 5">
    <name type="scientific">Gloeocapsopsis crepidinum LEGE 06123</name>
    <dbReference type="NCBI Taxonomy" id="588587"/>
    <lineage>
        <taxon>Bacteria</taxon>
        <taxon>Bacillati</taxon>
        <taxon>Cyanobacteriota</taxon>
        <taxon>Cyanophyceae</taxon>
        <taxon>Oscillatoriophycideae</taxon>
        <taxon>Chroococcales</taxon>
        <taxon>Chroococcaceae</taxon>
        <taxon>Gloeocapsopsis</taxon>
    </lineage>
</organism>
<dbReference type="Pfam" id="PF00072">
    <property type="entry name" value="Response_reg"/>
    <property type="match status" value="1"/>
</dbReference>
<keyword evidence="1 2" id="KW-0597">Phosphoprotein</keyword>
<dbReference type="Gene3D" id="3.40.50.2300">
    <property type="match status" value="1"/>
</dbReference>
<gene>
    <name evidence="4" type="ORF">IQ230_14450</name>
</gene>
<accession>A0ABR9UU05</accession>
<evidence type="ECO:0000313" key="4">
    <source>
        <dbReference type="EMBL" id="MBE9191525.1"/>
    </source>
</evidence>
<dbReference type="SUPFAM" id="SSF52172">
    <property type="entry name" value="CheY-like"/>
    <property type="match status" value="1"/>
</dbReference>
<dbReference type="PANTHER" id="PTHR44591:SF3">
    <property type="entry name" value="RESPONSE REGULATORY DOMAIN-CONTAINING PROTEIN"/>
    <property type="match status" value="1"/>
</dbReference>
<reference evidence="4 5" key="1">
    <citation type="submission" date="2020-10" db="EMBL/GenBank/DDBJ databases">
        <authorList>
            <person name="Castelo-Branco R."/>
            <person name="Eusebio N."/>
            <person name="Adriana R."/>
            <person name="Vieira A."/>
            <person name="Brugerolle De Fraissinette N."/>
            <person name="Rezende De Castro R."/>
            <person name="Schneider M.P."/>
            <person name="Vasconcelos V."/>
            <person name="Leao P.N."/>
        </authorList>
    </citation>
    <scope>NUCLEOTIDE SEQUENCE [LARGE SCALE GENOMIC DNA]</scope>
    <source>
        <strain evidence="4 5">LEGE 06123</strain>
    </source>
</reference>
<proteinExistence type="predicted"/>
<dbReference type="SMART" id="SM00448">
    <property type="entry name" value="REC"/>
    <property type="match status" value="1"/>
</dbReference>
<feature type="modified residue" description="4-aspartylphosphate" evidence="2">
    <location>
        <position position="83"/>
    </location>
</feature>